<organism evidence="2 3">
    <name type="scientific">Portunus trituberculatus</name>
    <name type="common">Swimming crab</name>
    <name type="synonym">Neptunus trituberculatus</name>
    <dbReference type="NCBI Taxonomy" id="210409"/>
    <lineage>
        <taxon>Eukaryota</taxon>
        <taxon>Metazoa</taxon>
        <taxon>Ecdysozoa</taxon>
        <taxon>Arthropoda</taxon>
        <taxon>Crustacea</taxon>
        <taxon>Multicrustacea</taxon>
        <taxon>Malacostraca</taxon>
        <taxon>Eumalacostraca</taxon>
        <taxon>Eucarida</taxon>
        <taxon>Decapoda</taxon>
        <taxon>Pleocyemata</taxon>
        <taxon>Brachyura</taxon>
        <taxon>Eubrachyura</taxon>
        <taxon>Portunoidea</taxon>
        <taxon>Portunidae</taxon>
        <taxon>Portuninae</taxon>
        <taxon>Portunus</taxon>
    </lineage>
</organism>
<protein>
    <submittedName>
        <fullName evidence="2">Uncharacterized protein</fullName>
    </submittedName>
</protein>
<comment type="caution">
    <text evidence="2">The sequence shown here is derived from an EMBL/GenBank/DDBJ whole genome shotgun (WGS) entry which is preliminary data.</text>
</comment>
<gene>
    <name evidence="2" type="ORF">E2C01_053891</name>
</gene>
<reference evidence="2 3" key="1">
    <citation type="submission" date="2019-05" db="EMBL/GenBank/DDBJ databases">
        <title>Another draft genome of Portunus trituberculatus and its Hox gene families provides insights of decapod evolution.</title>
        <authorList>
            <person name="Jeong J.-H."/>
            <person name="Song I."/>
            <person name="Kim S."/>
            <person name="Choi T."/>
            <person name="Kim D."/>
            <person name="Ryu S."/>
            <person name="Kim W."/>
        </authorList>
    </citation>
    <scope>NUCLEOTIDE SEQUENCE [LARGE SCALE GENOMIC DNA]</scope>
    <source>
        <tissue evidence="2">Muscle</tissue>
    </source>
</reference>
<name>A0A5B7GQI5_PORTR</name>
<dbReference type="EMBL" id="VSRR010016931">
    <property type="protein sequence ID" value="MPC59863.1"/>
    <property type="molecule type" value="Genomic_DNA"/>
</dbReference>
<evidence type="ECO:0000313" key="2">
    <source>
        <dbReference type="EMBL" id="MPC59863.1"/>
    </source>
</evidence>
<proteinExistence type="predicted"/>
<feature type="compositionally biased region" description="Polar residues" evidence="1">
    <location>
        <begin position="58"/>
        <end position="70"/>
    </location>
</feature>
<sequence length="83" mass="9375">MDLLKDLNRASLLGFPVPRCWGSEPGVSLRCCSCWGCLEMIYFHLVCIIGRTPSTTFDSEMSTDADSASLEQKDSQKRERRVE</sequence>
<evidence type="ECO:0000256" key="1">
    <source>
        <dbReference type="SAM" id="MobiDB-lite"/>
    </source>
</evidence>
<keyword evidence="3" id="KW-1185">Reference proteome</keyword>
<dbReference type="Proteomes" id="UP000324222">
    <property type="component" value="Unassembled WGS sequence"/>
</dbReference>
<feature type="compositionally biased region" description="Basic and acidic residues" evidence="1">
    <location>
        <begin position="71"/>
        <end position="83"/>
    </location>
</feature>
<accession>A0A5B7GQI5</accession>
<evidence type="ECO:0000313" key="3">
    <source>
        <dbReference type="Proteomes" id="UP000324222"/>
    </source>
</evidence>
<dbReference type="AlphaFoldDB" id="A0A5B7GQI5"/>
<feature type="region of interest" description="Disordered" evidence="1">
    <location>
        <begin position="58"/>
        <end position="83"/>
    </location>
</feature>